<evidence type="ECO:0000313" key="2">
    <source>
        <dbReference type="EMBL" id="JAT42663.1"/>
    </source>
</evidence>
<accession>A0A1D1XJT5</accession>
<organism evidence="2">
    <name type="scientific">Anthurium amnicola</name>
    <dbReference type="NCBI Taxonomy" id="1678845"/>
    <lineage>
        <taxon>Eukaryota</taxon>
        <taxon>Viridiplantae</taxon>
        <taxon>Streptophyta</taxon>
        <taxon>Embryophyta</taxon>
        <taxon>Tracheophyta</taxon>
        <taxon>Spermatophyta</taxon>
        <taxon>Magnoliopsida</taxon>
        <taxon>Liliopsida</taxon>
        <taxon>Araceae</taxon>
        <taxon>Pothoideae</taxon>
        <taxon>Potheae</taxon>
        <taxon>Anthurium</taxon>
    </lineage>
</organism>
<proteinExistence type="predicted"/>
<feature type="compositionally biased region" description="Low complexity" evidence="1">
    <location>
        <begin position="67"/>
        <end position="84"/>
    </location>
</feature>
<feature type="non-terminal residue" evidence="2">
    <location>
        <position position="130"/>
    </location>
</feature>
<feature type="region of interest" description="Disordered" evidence="1">
    <location>
        <begin position="1"/>
        <end position="130"/>
    </location>
</feature>
<dbReference type="EMBL" id="GDJX01025273">
    <property type="protein sequence ID" value="JAT42663.1"/>
    <property type="molecule type" value="Transcribed_RNA"/>
</dbReference>
<dbReference type="AlphaFoldDB" id="A0A1D1XJT5"/>
<evidence type="ECO:0000256" key="1">
    <source>
        <dbReference type="SAM" id="MobiDB-lite"/>
    </source>
</evidence>
<reference evidence="2" key="1">
    <citation type="submission" date="2015-07" db="EMBL/GenBank/DDBJ databases">
        <title>Transcriptome Assembly of Anthurium amnicola.</title>
        <authorList>
            <person name="Suzuki J."/>
        </authorList>
    </citation>
    <scope>NUCLEOTIDE SEQUENCE</scope>
</reference>
<protein>
    <submittedName>
        <fullName evidence="2">Putative WRKY transcription factor 65</fullName>
    </submittedName>
</protein>
<name>A0A1D1XJT5_9ARAE</name>
<feature type="compositionally biased region" description="Low complexity" evidence="1">
    <location>
        <begin position="43"/>
        <end position="55"/>
    </location>
</feature>
<sequence length="130" mass="13076">MDGPFSCKDDDTNSSSSSGGGGGGRFLGEQDDPASSLPHDHPAGAPAGAAPLYPAVTPSPDNKLNPASTAPARAAAASSSSSKRSGGRRSVHRRVVSVPFADADGARAKGSGECAPPSDSWAWRKYGQKP</sequence>
<feature type="compositionally biased region" description="Basic residues" evidence="1">
    <location>
        <begin position="85"/>
        <end position="95"/>
    </location>
</feature>
<gene>
    <name evidence="2" type="primary">WRKY65_1</name>
    <name evidence="2" type="ORF">g.81380</name>
</gene>